<protein>
    <submittedName>
        <fullName evidence="2">Glycosyltransferase</fullName>
    </submittedName>
</protein>
<name>A0AAP6MM76_9GAMM</name>
<dbReference type="GO" id="GO:0016757">
    <property type="term" value="F:glycosyltransferase activity"/>
    <property type="evidence" value="ECO:0007669"/>
    <property type="project" value="UniProtKB-ARBA"/>
</dbReference>
<dbReference type="RefSeq" id="WP_346053484.1">
    <property type="nucleotide sequence ID" value="NZ_JAYGII010000075.1"/>
</dbReference>
<feature type="non-terminal residue" evidence="2">
    <location>
        <position position="155"/>
    </location>
</feature>
<dbReference type="AlphaFoldDB" id="A0AAP6MM76"/>
<gene>
    <name evidence="2" type="ORF">VCB98_13715</name>
</gene>
<comment type="caution">
    <text evidence="2">The sequence shown here is derived from an EMBL/GenBank/DDBJ whole genome shotgun (WGS) entry which is preliminary data.</text>
</comment>
<reference evidence="2 3" key="1">
    <citation type="submission" date="2023-12" db="EMBL/GenBank/DDBJ databases">
        <title>Whole-genome sequencing of halo(alkali)philic microorganisms from hypersaline lakes.</title>
        <authorList>
            <person name="Sorokin D.Y."/>
            <person name="Merkel A.Y."/>
            <person name="Messina E."/>
            <person name="Yakimov M."/>
        </authorList>
    </citation>
    <scope>NUCLEOTIDE SEQUENCE [LARGE SCALE GENOMIC DNA]</scope>
    <source>
        <strain evidence="2 3">AB-CW1</strain>
    </source>
</reference>
<evidence type="ECO:0000313" key="3">
    <source>
        <dbReference type="Proteomes" id="UP001302316"/>
    </source>
</evidence>
<keyword evidence="3" id="KW-1185">Reference proteome</keyword>
<dbReference type="InterPro" id="IPR028098">
    <property type="entry name" value="Glyco_trans_4-like_N"/>
</dbReference>
<dbReference type="EMBL" id="JAYGII010000075">
    <property type="protein sequence ID" value="MEA5446880.1"/>
    <property type="molecule type" value="Genomic_DNA"/>
</dbReference>
<dbReference type="Gene3D" id="3.40.50.2000">
    <property type="entry name" value="Glycogen Phosphorylase B"/>
    <property type="match status" value="1"/>
</dbReference>
<sequence>MSGLAGHHVVMGLWGSLRHDARVVRAAATLAGAGARVTVVGASWHEDERGRWRHPAGFDCVTVPRPKPWSLMNARPGYWAVALRVLRLLPAIGRFWWALRRLRGDVYHAHDIQALPWTWLACRRRPLIYDAHEIATDGTAFTRVGRFVAWLEKRL</sequence>
<dbReference type="SUPFAM" id="SSF53756">
    <property type="entry name" value="UDP-Glycosyltransferase/glycogen phosphorylase"/>
    <property type="match status" value="1"/>
</dbReference>
<proteinExistence type="predicted"/>
<evidence type="ECO:0000259" key="1">
    <source>
        <dbReference type="Pfam" id="PF13579"/>
    </source>
</evidence>
<organism evidence="2 3">
    <name type="scientific">Natronospira elongata</name>
    <dbReference type="NCBI Taxonomy" id="3110268"/>
    <lineage>
        <taxon>Bacteria</taxon>
        <taxon>Pseudomonadati</taxon>
        <taxon>Pseudomonadota</taxon>
        <taxon>Gammaproteobacteria</taxon>
        <taxon>Natronospirales</taxon>
        <taxon>Natronospiraceae</taxon>
        <taxon>Natronospira</taxon>
    </lineage>
</organism>
<dbReference type="Pfam" id="PF13579">
    <property type="entry name" value="Glyco_trans_4_4"/>
    <property type="match status" value="1"/>
</dbReference>
<feature type="domain" description="Glycosyltransferase subfamily 4-like N-terminal" evidence="1">
    <location>
        <begin position="22"/>
        <end position="155"/>
    </location>
</feature>
<evidence type="ECO:0000313" key="2">
    <source>
        <dbReference type="EMBL" id="MEA5446880.1"/>
    </source>
</evidence>
<dbReference type="Proteomes" id="UP001302316">
    <property type="component" value="Unassembled WGS sequence"/>
</dbReference>
<accession>A0AAP6MM76</accession>